<gene>
    <name evidence="12" type="primary">sohB</name>
    <name evidence="12" type="ORF">K2U94_08480</name>
</gene>
<dbReference type="Proteomes" id="UP001139104">
    <property type="component" value="Unassembled WGS sequence"/>
</dbReference>
<organism evidence="12 13">
    <name type="scientific">Candidatus Rhodoblastus alkanivorans</name>
    <dbReference type="NCBI Taxonomy" id="2954117"/>
    <lineage>
        <taxon>Bacteria</taxon>
        <taxon>Pseudomonadati</taxon>
        <taxon>Pseudomonadota</taxon>
        <taxon>Alphaproteobacteria</taxon>
        <taxon>Hyphomicrobiales</taxon>
        <taxon>Rhodoblastaceae</taxon>
        <taxon>Rhodoblastus</taxon>
    </lineage>
</organism>
<name>A0ABS9Z5Z3_9HYPH</name>
<dbReference type="EMBL" id="JAIVFP010000001">
    <property type="protein sequence ID" value="MCI4682800.1"/>
    <property type="molecule type" value="Genomic_DNA"/>
</dbReference>
<evidence type="ECO:0000256" key="6">
    <source>
        <dbReference type="ARBA" id="ARBA00022801"/>
    </source>
</evidence>
<proteinExistence type="inferred from homology"/>
<dbReference type="PANTHER" id="PTHR42987:SF4">
    <property type="entry name" value="PROTEASE SOHB-RELATED"/>
    <property type="match status" value="1"/>
</dbReference>
<dbReference type="NCBIfam" id="NF008745">
    <property type="entry name" value="PRK11778.1"/>
    <property type="match status" value="1"/>
</dbReference>
<reference evidence="12" key="1">
    <citation type="journal article" date="2022" name="ISME J.">
        <title>Identification of active gaseous-alkane degraders at natural gas seeps.</title>
        <authorList>
            <person name="Farhan Ul Haque M."/>
            <person name="Hernandez M."/>
            <person name="Crombie A.T."/>
            <person name="Murrell J.C."/>
        </authorList>
    </citation>
    <scope>NUCLEOTIDE SEQUENCE</scope>
    <source>
        <strain evidence="12">PC2</strain>
    </source>
</reference>
<evidence type="ECO:0000256" key="9">
    <source>
        <dbReference type="ARBA" id="ARBA00023136"/>
    </source>
</evidence>
<evidence type="ECO:0000256" key="3">
    <source>
        <dbReference type="ARBA" id="ARBA00022475"/>
    </source>
</evidence>
<protein>
    <submittedName>
        <fullName evidence="12">Protease SohB</fullName>
        <ecNumber evidence="12">3.4.21.-</ecNumber>
    </submittedName>
</protein>
<comment type="caution">
    <text evidence="12">The sequence shown here is derived from an EMBL/GenBank/DDBJ whole genome shotgun (WGS) entry which is preliminary data.</text>
</comment>
<keyword evidence="8" id="KW-1133">Transmembrane helix</keyword>
<evidence type="ECO:0000256" key="2">
    <source>
        <dbReference type="ARBA" id="ARBA00008683"/>
    </source>
</evidence>
<comment type="subcellular location">
    <subcellularLocation>
        <location evidence="1">Cell membrane</location>
    </subcellularLocation>
</comment>
<dbReference type="InterPro" id="IPR029045">
    <property type="entry name" value="ClpP/crotonase-like_dom_sf"/>
</dbReference>
<dbReference type="CDD" id="cd07023">
    <property type="entry name" value="S49_Sppa_N_C"/>
    <property type="match status" value="1"/>
</dbReference>
<dbReference type="GO" id="GO:0006508">
    <property type="term" value="P:proteolysis"/>
    <property type="evidence" value="ECO:0007669"/>
    <property type="project" value="UniProtKB-KW"/>
</dbReference>
<dbReference type="InterPro" id="IPR013703">
    <property type="entry name" value="Peptidase_S49_N_proteobac"/>
</dbReference>
<dbReference type="Gene3D" id="3.90.226.10">
    <property type="entry name" value="2-enoyl-CoA Hydratase, Chain A, domain 1"/>
    <property type="match status" value="1"/>
</dbReference>
<evidence type="ECO:0000256" key="1">
    <source>
        <dbReference type="ARBA" id="ARBA00004236"/>
    </source>
</evidence>
<evidence type="ECO:0000256" key="8">
    <source>
        <dbReference type="ARBA" id="ARBA00022989"/>
    </source>
</evidence>
<keyword evidence="7" id="KW-0720">Serine protease</keyword>
<comment type="similarity">
    <text evidence="2">Belongs to the peptidase S49 family.</text>
</comment>
<feature type="domain" description="Peptidase S49 N-terminal proteobacteria" evidence="11">
    <location>
        <begin position="4"/>
        <end position="146"/>
    </location>
</feature>
<dbReference type="Pfam" id="PF01343">
    <property type="entry name" value="Peptidase_S49"/>
    <property type="match status" value="1"/>
</dbReference>
<dbReference type="EC" id="3.4.21.-" evidence="12"/>
<evidence type="ECO:0000259" key="10">
    <source>
        <dbReference type="Pfam" id="PF01343"/>
    </source>
</evidence>
<dbReference type="InterPro" id="IPR047272">
    <property type="entry name" value="S49_SppA_C"/>
</dbReference>
<dbReference type="Pfam" id="PF08496">
    <property type="entry name" value="Peptidase_S49_N"/>
    <property type="match status" value="1"/>
</dbReference>
<accession>A0ABS9Z5Z3</accession>
<evidence type="ECO:0000259" key="11">
    <source>
        <dbReference type="Pfam" id="PF08496"/>
    </source>
</evidence>
<evidence type="ECO:0000256" key="7">
    <source>
        <dbReference type="ARBA" id="ARBA00022825"/>
    </source>
</evidence>
<dbReference type="SUPFAM" id="SSF52096">
    <property type="entry name" value="ClpP/crotonase"/>
    <property type="match status" value="1"/>
</dbReference>
<dbReference type="RefSeq" id="WP_243066791.1">
    <property type="nucleotide sequence ID" value="NZ_JAIVFK010000079.1"/>
</dbReference>
<evidence type="ECO:0000256" key="4">
    <source>
        <dbReference type="ARBA" id="ARBA00022670"/>
    </source>
</evidence>
<evidence type="ECO:0000256" key="5">
    <source>
        <dbReference type="ARBA" id="ARBA00022692"/>
    </source>
</evidence>
<dbReference type="InterPro" id="IPR002142">
    <property type="entry name" value="Peptidase_S49"/>
</dbReference>
<dbReference type="GO" id="GO:0008233">
    <property type="term" value="F:peptidase activity"/>
    <property type="evidence" value="ECO:0007669"/>
    <property type="project" value="UniProtKB-KW"/>
</dbReference>
<keyword evidence="6 12" id="KW-0378">Hydrolase</keyword>
<evidence type="ECO:0000313" key="13">
    <source>
        <dbReference type="Proteomes" id="UP001139104"/>
    </source>
</evidence>
<keyword evidence="3" id="KW-1003">Cell membrane</keyword>
<evidence type="ECO:0000313" key="12">
    <source>
        <dbReference type="EMBL" id="MCI4682800.1"/>
    </source>
</evidence>
<keyword evidence="13" id="KW-1185">Reference proteome</keyword>
<sequence length="342" mass="36717">MAFWLEIASFALKAVLIVAALSALALLVARLTRRDAGRGREIEVRSLNERYDRMRDELDAEILDSKERRSLARARKREAKARAAAPAGKRVYVLGFKGDLVASAVKRLAREIDAVLTVARPETDEVVLRLQSSGGTVTGYGLAAAEISRLRDRKIRVTVSVDQVAASGGYMMACAGDKIVAAPFALIGSIGVVAQVPNLHRLLKKNDIDFEELTAGEFKRSVSVLGEITPAGREHFRGKIEDTHAAFKSFVADRRPAADLAKVATGDVWLASEAVGLGLVDALSTGDDLIFRLKDEARLFEVATAARRTLLQQLLGGLGFDGPSALAPLGAIAKAFSAVRSN</sequence>
<dbReference type="Gene3D" id="6.20.330.10">
    <property type="match status" value="1"/>
</dbReference>
<dbReference type="PANTHER" id="PTHR42987">
    <property type="entry name" value="PEPTIDASE S49"/>
    <property type="match status" value="1"/>
</dbReference>
<keyword evidence="5" id="KW-0812">Transmembrane</keyword>
<feature type="domain" description="Peptidase S49" evidence="10">
    <location>
        <begin position="150"/>
        <end position="298"/>
    </location>
</feature>
<keyword evidence="9" id="KW-0472">Membrane</keyword>
<keyword evidence="4 12" id="KW-0645">Protease</keyword>